<dbReference type="EMBL" id="LLXJ01012617">
    <property type="protein sequence ID" value="PKB92041.1"/>
    <property type="molecule type" value="Genomic_DNA"/>
</dbReference>
<dbReference type="VEuPathDB" id="FungiDB:FUN_024067"/>
<dbReference type="VEuPathDB" id="FungiDB:RhiirFUN_004686"/>
<reference evidence="1 2" key="1">
    <citation type="submission" date="2016-04" db="EMBL/GenBank/DDBJ databases">
        <title>Genome analyses suggest a sexual origin of heterokaryosis in a supposedly ancient asexual fungus.</title>
        <authorList>
            <person name="Ropars J."/>
            <person name="Sedzielewska K."/>
            <person name="Noel J."/>
            <person name="Charron P."/>
            <person name="Farinelli L."/>
            <person name="Marton T."/>
            <person name="Kruger M."/>
            <person name="Pelin A."/>
            <person name="Brachmann A."/>
            <person name="Corradi N."/>
        </authorList>
    </citation>
    <scope>NUCLEOTIDE SEQUENCE [LARGE SCALE GENOMIC DNA]</scope>
    <source>
        <strain evidence="1 2">A5</strain>
    </source>
</reference>
<evidence type="ECO:0000313" key="1">
    <source>
        <dbReference type="EMBL" id="PKB92041.1"/>
    </source>
</evidence>
<dbReference type="AlphaFoldDB" id="A0A2N0NBU4"/>
<organism evidence="1 2">
    <name type="scientific">Rhizophagus irregularis</name>
    <dbReference type="NCBI Taxonomy" id="588596"/>
    <lineage>
        <taxon>Eukaryota</taxon>
        <taxon>Fungi</taxon>
        <taxon>Fungi incertae sedis</taxon>
        <taxon>Mucoromycota</taxon>
        <taxon>Glomeromycotina</taxon>
        <taxon>Glomeromycetes</taxon>
        <taxon>Glomerales</taxon>
        <taxon>Glomeraceae</taxon>
        <taxon>Rhizophagus</taxon>
    </lineage>
</organism>
<protein>
    <submittedName>
        <fullName evidence="1">Uncharacterized protein</fullName>
    </submittedName>
</protein>
<feature type="non-terminal residue" evidence="1">
    <location>
        <position position="1"/>
    </location>
</feature>
<accession>A0A2N0NBU4</accession>
<reference evidence="1 2" key="2">
    <citation type="submission" date="2017-09" db="EMBL/GenBank/DDBJ databases">
        <title>Extensive intraspecific genome diversity in a model arbuscular mycorrhizal fungus.</title>
        <authorList>
            <person name="Chen E.C."/>
            <person name="Morin E."/>
            <person name="Beaudet D."/>
            <person name="Noel J."/>
            <person name="Ndikumana S."/>
            <person name="Charron P."/>
            <person name="St-Onge C."/>
            <person name="Giorgi J."/>
            <person name="Grigoriev I.V."/>
            <person name="Roux C."/>
            <person name="Martin F.M."/>
            <person name="Corradi N."/>
        </authorList>
    </citation>
    <scope>NUCLEOTIDE SEQUENCE [LARGE SCALE GENOMIC DNA]</scope>
    <source>
        <strain evidence="1 2">A5</strain>
    </source>
</reference>
<proteinExistence type="predicted"/>
<sequence>NPKDSLSTSQPENPSFTIHSEIQNEISILTERNLPLITTINDDFDSSDWLNNIQFMQFKSVRVN</sequence>
<comment type="caution">
    <text evidence="1">The sequence shown here is derived from an EMBL/GenBank/DDBJ whole genome shotgun (WGS) entry which is preliminary data.</text>
</comment>
<dbReference type="VEuPathDB" id="FungiDB:RhiirA1_528257"/>
<name>A0A2N0NBU4_9GLOM</name>
<dbReference type="Proteomes" id="UP000232722">
    <property type="component" value="Unassembled WGS sequence"/>
</dbReference>
<gene>
    <name evidence="1" type="ORF">RhiirA5_446331</name>
</gene>
<evidence type="ECO:0000313" key="2">
    <source>
        <dbReference type="Proteomes" id="UP000232722"/>
    </source>
</evidence>